<dbReference type="AlphaFoldDB" id="A0A167XM73"/>
<dbReference type="InterPro" id="IPR053137">
    <property type="entry name" value="NLR-like"/>
</dbReference>
<dbReference type="STRING" id="1081108.A0A167XM73"/>
<dbReference type="PANTHER" id="PTHR46082:SF6">
    <property type="entry name" value="AAA+ ATPASE DOMAIN-CONTAINING PROTEIN-RELATED"/>
    <property type="match status" value="1"/>
</dbReference>
<name>A0A167XM73_CORDF</name>
<dbReference type="Pfam" id="PF13176">
    <property type="entry name" value="TPR_7"/>
    <property type="match status" value="1"/>
</dbReference>
<reference evidence="1 2" key="1">
    <citation type="journal article" date="2016" name="Genome Biol. Evol.">
        <title>Divergent and convergent evolution of fungal pathogenicity.</title>
        <authorList>
            <person name="Shang Y."/>
            <person name="Xiao G."/>
            <person name="Zheng P."/>
            <person name="Cen K."/>
            <person name="Zhan S."/>
            <person name="Wang C."/>
        </authorList>
    </citation>
    <scope>NUCLEOTIDE SEQUENCE [LARGE SCALE GENOMIC DNA]</scope>
    <source>
        <strain evidence="1 2">RCEF 1005</strain>
    </source>
</reference>
<dbReference type="PANTHER" id="PTHR46082">
    <property type="entry name" value="ATP/GTP-BINDING PROTEIN-RELATED"/>
    <property type="match status" value="1"/>
</dbReference>
<comment type="caution">
    <text evidence="1">The sequence shown here is derived from an EMBL/GenBank/DDBJ whole genome shotgun (WGS) entry which is preliminary data.</text>
</comment>
<dbReference type="Pfam" id="PF13424">
    <property type="entry name" value="TPR_12"/>
    <property type="match status" value="1"/>
</dbReference>
<dbReference type="InterPro" id="IPR019734">
    <property type="entry name" value="TPR_rpt"/>
</dbReference>
<dbReference type="InterPro" id="IPR011990">
    <property type="entry name" value="TPR-like_helical_dom_sf"/>
</dbReference>
<dbReference type="SUPFAM" id="SSF48452">
    <property type="entry name" value="TPR-like"/>
    <property type="match status" value="3"/>
</dbReference>
<dbReference type="EMBL" id="AZHF01000014">
    <property type="protein sequence ID" value="OAA65149.1"/>
    <property type="molecule type" value="Genomic_DNA"/>
</dbReference>
<protein>
    <submittedName>
        <fullName evidence="1">TPR repeat protein</fullName>
    </submittedName>
</protein>
<dbReference type="Proteomes" id="UP000076881">
    <property type="component" value="Unassembled WGS sequence"/>
</dbReference>
<keyword evidence="2" id="KW-1185">Reference proteome</keyword>
<evidence type="ECO:0000313" key="1">
    <source>
        <dbReference type="EMBL" id="OAA65149.1"/>
    </source>
</evidence>
<dbReference type="Gene3D" id="1.25.40.10">
    <property type="entry name" value="Tetratricopeptide repeat domain"/>
    <property type="match status" value="3"/>
</dbReference>
<organism evidence="1 2">
    <name type="scientific">Akanthomyces lecanii RCEF 1005</name>
    <dbReference type="NCBI Taxonomy" id="1081108"/>
    <lineage>
        <taxon>Eukaryota</taxon>
        <taxon>Fungi</taxon>
        <taxon>Dikarya</taxon>
        <taxon>Ascomycota</taxon>
        <taxon>Pezizomycotina</taxon>
        <taxon>Sordariomycetes</taxon>
        <taxon>Hypocreomycetidae</taxon>
        <taxon>Hypocreales</taxon>
        <taxon>Cordycipitaceae</taxon>
        <taxon>Akanthomyces</taxon>
        <taxon>Cordyceps confragosa</taxon>
    </lineage>
</organism>
<dbReference type="SMART" id="SM00028">
    <property type="entry name" value="TPR"/>
    <property type="match status" value="2"/>
</dbReference>
<sequence>MGSNPCPSLLLRGRRSPMPLALLLGRMLSGQNKDKQAEEVYRKALQDFGLSSDWDATATLLREYIRLVTRRGKFCEAKAIYYLVIRNFTFRLGRCHAKTLLLIYETGNALRTSGALSDAEQVYQEAIFDLDISMHKENDTLLCVIDELGVVYTQQGRWKDAENFHHAALKGFLDIYQNYFHLRVVTVVLNLGTTLREQGKLNYAAQMFQWGSSGLEQAFGLDHEDTINAFDQLALIHTSTQNFVDAEFALSSSLNGCESLYGKSHEKTLQKRAEIVTLLRDQGKFLEAQAACESLLSDCKTLGSELRFLVLNHLGTIHCMASRFAEAEEYFATALAGFREYEGQRSPSALLVLYNMGNTYLARGQPDLAESAYRQALAGLRLTVGHNHTASLAAAEMLGLSLMSQNIADAANTCSEALNLCKTEGPLAITEVHKVTAANFERMTTSRLPAYNEALLRWNHEPNDFYVRDQHFSATKYGSRQ</sequence>
<gene>
    <name evidence="1" type="ORF">LEL_10596</name>
</gene>
<evidence type="ECO:0000313" key="2">
    <source>
        <dbReference type="Proteomes" id="UP000076881"/>
    </source>
</evidence>
<dbReference type="OrthoDB" id="4860470at2759"/>
<accession>A0A167XM73</accession>
<proteinExistence type="predicted"/>